<dbReference type="EMBL" id="VOIH02000011">
    <property type="protein sequence ID" value="KAF3433559.1"/>
    <property type="molecule type" value="Genomic_DNA"/>
</dbReference>
<organism evidence="2 3">
    <name type="scientific">Rhamnella rubrinervis</name>
    <dbReference type="NCBI Taxonomy" id="2594499"/>
    <lineage>
        <taxon>Eukaryota</taxon>
        <taxon>Viridiplantae</taxon>
        <taxon>Streptophyta</taxon>
        <taxon>Embryophyta</taxon>
        <taxon>Tracheophyta</taxon>
        <taxon>Spermatophyta</taxon>
        <taxon>Magnoliopsida</taxon>
        <taxon>eudicotyledons</taxon>
        <taxon>Gunneridae</taxon>
        <taxon>Pentapetalae</taxon>
        <taxon>rosids</taxon>
        <taxon>fabids</taxon>
        <taxon>Rosales</taxon>
        <taxon>Rhamnaceae</taxon>
        <taxon>rhamnoid group</taxon>
        <taxon>Rhamneae</taxon>
        <taxon>Rhamnella</taxon>
    </lineage>
</organism>
<feature type="compositionally biased region" description="Polar residues" evidence="1">
    <location>
        <begin position="176"/>
        <end position="190"/>
    </location>
</feature>
<feature type="region of interest" description="Disordered" evidence="1">
    <location>
        <begin position="146"/>
        <end position="200"/>
    </location>
</feature>
<evidence type="ECO:0000313" key="3">
    <source>
        <dbReference type="Proteomes" id="UP000796880"/>
    </source>
</evidence>
<evidence type="ECO:0000256" key="1">
    <source>
        <dbReference type="SAM" id="MobiDB-lite"/>
    </source>
</evidence>
<feature type="compositionally biased region" description="Basic and acidic residues" evidence="1">
    <location>
        <begin position="146"/>
        <end position="156"/>
    </location>
</feature>
<sequence>MLAYGELRLDLEPSSSALLPERLLSFLIALLQSLKSQLFFFKLPVLAICGLFSIQSLIENEELPIRGASGASLWHSLIRPQPVVSVEQSADCQPGLIILFTNSHVVKSHSRKPISKLTGSVLTSEFKYLYSSHITESITMIKPTKSHMEESLRAEPEVPPCARNPRGKGRGGKGKTTNASTSKRANTSRRTPLAIYEPGL</sequence>
<protein>
    <submittedName>
        <fullName evidence="2">Uncharacterized protein</fullName>
    </submittedName>
</protein>
<evidence type="ECO:0000313" key="2">
    <source>
        <dbReference type="EMBL" id="KAF3433559.1"/>
    </source>
</evidence>
<comment type="caution">
    <text evidence="2">The sequence shown here is derived from an EMBL/GenBank/DDBJ whole genome shotgun (WGS) entry which is preliminary data.</text>
</comment>
<name>A0A8K0DSP6_9ROSA</name>
<keyword evidence="3" id="KW-1185">Reference proteome</keyword>
<dbReference type="Proteomes" id="UP000796880">
    <property type="component" value="Unassembled WGS sequence"/>
</dbReference>
<gene>
    <name evidence="2" type="ORF">FNV43_RR24661</name>
</gene>
<accession>A0A8K0DSP6</accession>
<dbReference type="AlphaFoldDB" id="A0A8K0DSP6"/>
<proteinExistence type="predicted"/>
<reference evidence="2" key="1">
    <citation type="submission" date="2020-03" db="EMBL/GenBank/DDBJ databases">
        <title>A high-quality chromosome-level genome assembly of a woody plant with both climbing and erect habits, Rhamnella rubrinervis.</title>
        <authorList>
            <person name="Lu Z."/>
            <person name="Yang Y."/>
            <person name="Zhu X."/>
            <person name="Sun Y."/>
        </authorList>
    </citation>
    <scope>NUCLEOTIDE SEQUENCE</scope>
    <source>
        <strain evidence="2">BYM</strain>
        <tissue evidence="2">Leaf</tissue>
    </source>
</reference>